<protein>
    <recommendedName>
        <fullName evidence="6">Ribonuclease VapC</fullName>
        <shortName evidence="6">RNase VapC</shortName>
        <ecNumber evidence="6">3.1.-.-</ecNumber>
    </recommendedName>
    <alternativeName>
        <fullName evidence="6">Toxin VapC</fullName>
    </alternativeName>
</protein>
<dbReference type="GO" id="GO:0016787">
    <property type="term" value="F:hydrolase activity"/>
    <property type="evidence" value="ECO:0007669"/>
    <property type="project" value="UniProtKB-KW"/>
</dbReference>
<feature type="binding site" evidence="6">
    <location>
        <position position="101"/>
    </location>
    <ligand>
        <name>Mg(2+)</name>
        <dbReference type="ChEBI" id="CHEBI:18420"/>
    </ligand>
</feature>
<dbReference type="InterPro" id="IPR022907">
    <property type="entry name" value="VapC_family"/>
</dbReference>
<dbReference type="Proteomes" id="UP000256269">
    <property type="component" value="Unassembled WGS sequence"/>
</dbReference>
<feature type="binding site" evidence="6">
    <location>
        <position position="6"/>
    </location>
    <ligand>
        <name>Mg(2+)</name>
        <dbReference type="ChEBI" id="CHEBI:18420"/>
    </ligand>
</feature>
<comment type="cofactor">
    <cofactor evidence="6">
        <name>Mg(2+)</name>
        <dbReference type="ChEBI" id="CHEBI:18420"/>
    </cofactor>
</comment>
<reference evidence="8 9" key="1">
    <citation type="submission" date="2018-08" db="EMBL/GenBank/DDBJ databases">
        <title>Genomic Encyclopedia of Archaeal and Bacterial Type Strains, Phase II (KMG-II): from individual species to whole genera.</title>
        <authorList>
            <person name="Goeker M."/>
        </authorList>
    </citation>
    <scope>NUCLEOTIDE SEQUENCE [LARGE SCALE GENOMIC DNA]</scope>
    <source>
        <strain evidence="8 9">DSM 45791</strain>
    </source>
</reference>
<dbReference type="RefSeq" id="WP_116174386.1">
    <property type="nucleotide sequence ID" value="NZ_CP144375.1"/>
</dbReference>
<evidence type="ECO:0000256" key="1">
    <source>
        <dbReference type="ARBA" id="ARBA00022649"/>
    </source>
</evidence>
<dbReference type="PANTHER" id="PTHR35901:SF1">
    <property type="entry name" value="EXONUCLEASE VAPC9"/>
    <property type="match status" value="1"/>
</dbReference>
<keyword evidence="3 6" id="KW-0479">Metal-binding</keyword>
<dbReference type="Gene3D" id="3.40.50.1010">
    <property type="entry name" value="5'-nuclease"/>
    <property type="match status" value="1"/>
</dbReference>
<keyword evidence="5 6" id="KW-0460">Magnesium</keyword>
<organism evidence="8 9">
    <name type="scientific">Kutzneria buriramensis</name>
    <dbReference type="NCBI Taxonomy" id="1045776"/>
    <lineage>
        <taxon>Bacteria</taxon>
        <taxon>Bacillati</taxon>
        <taxon>Actinomycetota</taxon>
        <taxon>Actinomycetes</taxon>
        <taxon>Pseudonocardiales</taxon>
        <taxon>Pseudonocardiaceae</taxon>
        <taxon>Kutzneria</taxon>
    </lineage>
</organism>
<dbReference type="EC" id="3.1.-.-" evidence="6"/>
<keyword evidence="4 6" id="KW-0378">Hydrolase</keyword>
<feature type="domain" description="PIN" evidence="7">
    <location>
        <begin position="4"/>
        <end position="124"/>
    </location>
</feature>
<evidence type="ECO:0000313" key="9">
    <source>
        <dbReference type="Proteomes" id="UP000256269"/>
    </source>
</evidence>
<accession>A0A3E0HTP9</accession>
<dbReference type="OrthoDB" id="1525146at2"/>
<evidence type="ECO:0000256" key="5">
    <source>
        <dbReference type="ARBA" id="ARBA00022842"/>
    </source>
</evidence>
<evidence type="ECO:0000256" key="6">
    <source>
        <dbReference type="HAMAP-Rule" id="MF_00265"/>
    </source>
</evidence>
<dbReference type="InterPro" id="IPR051619">
    <property type="entry name" value="TypeII_TA_RNase_PINc/VapC"/>
</dbReference>
<dbReference type="EMBL" id="QUNO01000004">
    <property type="protein sequence ID" value="REH49814.1"/>
    <property type="molecule type" value="Genomic_DNA"/>
</dbReference>
<dbReference type="AlphaFoldDB" id="A0A3E0HTP9"/>
<dbReference type="GO" id="GO:0000287">
    <property type="term" value="F:magnesium ion binding"/>
    <property type="evidence" value="ECO:0007669"/>
    <property type="project" value="UniProtKB-UniRule"/>
</dbReference>
<evidence type="ECO:0000256" key="2">
    <source>
        <dbReference type="ARBA" id="ARBA00022722"/>
    </source>
</evidence>
<sequence>MICYFDTSAIVPLLVDEPGRAAATRLWQKADRRVASQLIYVEAAGALAKARRMGRLDDQEHGVALAALDSVYDNLYITGFSEALVRRGAVLTHEFGLRGYDAMHCATAERLAVPEFVFASGDKKLLYACEQLGMTTADTNAALG</sequence>
<keyword evidence="2 6" id="KW-0540">Nuclease</keyword>
<dbReference type="Pfam" id="PF01850">
    <property type="entry name" value="PIN"/>
    <property type="match status" value="1"/>
</dbReference>
<dbReference type="InterPro" id="IPR002716">
    <property type="entry name" value="PIN_dom"/>
</dbReference>
<dbReference type="PANTHER" id="PTHR35901">
    <property type="entry name" value="RIBONUCLEASE VAPC3"/>
    <property type="match status" value="1"/>
</dbReference>
<dbReference type="InterPro" id="IPR029060">
    <property type="entry name" value="PIN-like_dom_sf"/>
</dbReference>
<comment type="function">
    <text evidence="6">Toxic component of a toxin-antitoxin (TA) system. An RNase.</text>
</comment>
<dbReference type="GO" id="GO:0004540">
    <property type="term" value="F:RNA nuclease activity"/>
    <property type="evidence" value="ECO:0007669"/>
    <property type="project" value="InterPro"/>
</dbReference>
<evidence type="ECO:0000256" key="4">
    <source>
        <dbReference type="ARBA" id="ARBA00022801"/>
    </source>
</evidence>
<evidence type="ECO:0000313" key="8">
    <source>
        <dbReference type="EMBL" id="REH49814.1"/>
    </source>
</evidence>
<comment type="caution">
    <text evidence="8">The sequence shown here is derived from an EMBL/GenBank/DDBJ whole genome shotgun (WGS) entry which is preliminary data.</text>
</comment>
<proteinExistence type="inferred from homology"/>
<comment type="similarity">
    <text evidence="6">Belongs to the PINc/VapC protein family.</text>
</comment>
<dbReference type="GO" id="GO:0090729">
    <property type="term" value="F:toxin activity"/>
    <property type="evidence" value="ECO:0007669"/>
    <property type="project" value="UniProtKB-KW"/>
</dbReference>
<keyword evidence="1 6" id="KW-1277">Toxin-antitoxin system</keyword>
<dbReference type="CDD" id="cd09874">
    <property type="entry name" value="PIN_MT3492-like"/>
    <property type="match status" value="1"/>
</dbReference>
<keyword evidence="9" id="KW-1185">Reference proteome</keyword>
<name>A0A3E0HTP9_9PSEU</name>
<gene>
    <name evidence="6" type="primary">vapC</name>
    <name evidence="8" type="ORF">BCF44_10477</name>
</gene>
<dbReference type="HAMAP" id="MF_00265">
    <property type="entry name" value="VapC_Nob1"/>
    <property type="match status" value="1"/>
</dbReference>
<dbReference type="SUPFAM" id="SSF88723">
    <property type="entry name" value="PIN domain-like"/>
    <property type="match status" value="1"/>
</dbReference>
<evidence type="ECO:0000259" key="7">
    <source>
        <dbReference type="Pfam" id="PF01850"/>
    </source>
</evidence>
<keyword evidence="6" id="KW-0800">Toxin</keyword>
<evidence type="ECO:0000256" key="3">
    <source>
        <dbReference type="ARBA" id="ARBA00022723"/>
    </source>
</evidence>